<feature type="region of interest" description="Disordered" evidence="1">
    <location>
        <begin position="394"/>
        <end position="442"/>
    </location>
</feature>
<name>A0A0K6GAS9_9AGAM</name>
<reference evidence="2 3" key="1">
    <citation type="submission" date="2015-07" db="EMBL/GenBank/DDBJ databases">
        <authorList>
            <person name="Noorani M."/>
        </authorList>
    </citation>
    <scope>NUCLEOTIDE SEQUENCE [LARGE SCALE GENOMIC DNA]</scope>
    <source>
        <strain evidence="2">BBA 69670</strain>
    </source>
</reference>
<feature type="region of interest" description="Disordered" evidence="1">
    <location>
        <begin position="1"/>
        <end position="39"/>
    </location>
</feature>
<feature type="compositionally biased region" description="Basic and acidic residues" evidence="1">
    <location>
        <begin position="401"/>
        <end position="413"/>
    </location>
</feature>
<dbReference type="EMBL" id="CYGV01001600">
    <property type="protein sequence ID" value="CUA75737.1"/>
    <property type="molecule type" value="Genomic_DNA"/>
</dbReference>
<evidence type="ECO:0000256" key="1">
    <source>
        <dbReference type="SAM" id="MobiDB-lite"/>
    </source>
</evidence>
<evidence type="ECO:0000313" key="3">
    <source>
        <dbReference type="Proteomes" id="UP000044841"/>
    </source>
</evidence>
<protein>
    <submittedName>
        <fullName evidence="2">Uncharacterized protein</fullName>
    </submittedName>
</protein>
<evidence type="ECO:0000313" key="2">
    <source>
        <dbReference type="EMBL" id="CUA75737.1"/>
    </source>
</evidence>
<dbReference type="AlphaFoldDB" id="A0A0K6GAS9"/>
<proteinExistence type="predicted"/>
<organism evidence="2 3">
    <name type="scientific">Rhizoctonia solani</name>
    <dbReference type="NCBI Taxonomy" id="456999"/>
    <lineage>
        <taxon>Eukaryota</taxon>
        <taxon>Fungi</taxon>
        <taxon>Dikarya</taxon>
        <taxon>Basidiomycota</taxon>
        <taxon>Agaricomycotina</taxon>
        <taxon>Agaricomycetes</taxon>
        <taxon>Cantharellales</taxon>
        <taxon>Ceratobasidiaceae</taxon>
        <taxon>Rhizoctonia</taxon>
    </lineage>
</organism>
<keyword evidence="3" id="KW-1185">Reference proteome</keyword>
<accession>A0A0K6GAS9</accession>
<feature type="compositionally biased region" description="Acidic residues" evidence="1">
    <location>
        <begin position="414"/>
        <end position="442"/>
    </location>
</feature>
<dbReference type="Proteomes" id="UP000044841">
    <property type="component" value="Unassembled WGS sequence"/>
</dbReference>
<gene>
    <name evidence="2" type="ORF">RSOLAG22IIIB_06044</name>
</gene>
<sequence length="442" mass="49891">MSHTNPPAPASDSTPAPAKPQRRSWLGSLRAGSAAPPQSGLYQSWEQHIPWDGLIRSRMDQSYKHLPEVEKLDELIKQSRAVPAWLTKSNSPQCERYCNHLRRLGLLVEALTWNVSRSDYNTNSTDDELSIDIEERYRLGLEPVEADVRHPMHSLGTLIWELQSNGLSLYRTQRKLQIPPSTDQHSSYTKPDACTFIPIFNGPASVAPTYFRPALSCLTRTGSADPDCDYIVHWVTELKCQLSEQASKRQVVKGLVSALYQRRALGFPNHFVFGTAHHNQTILEGIMSPAGPANDLPGNLLRADDIASSEPVADVAVTNPNLKTRVENIKKHNKIVVYTIATYSMSDINDLFQLYLLMRHARTLAQRYQKEIQDDTPDLIWQLLDEAKDIYEWPPPPLPLSKRETAKQRKLDELESSVDSEETEDMMSLDSNDDSDFGSDSE</sequence>